<dbReference type="EMBL" id="CACRXK020002153">
    <property type="protein sequence ID" value="CAB3992927.1"/>
    <property type="molecule type" value="Genomic_DNA"/>
</dbReference>
<gene>
    <name evidence="7" type="ORF">PACLA_8A005665</name>
</gene>
<dbReference type="GO" id="GO:0005852">
    <property type="term" value="C:eukaryotic translation initiation factor 3 complex"/>
    <property type="evidence" value="ECO:0007669"/>
    <property type="project" value="UniProtKB-UniRule"/>
</dbReference>
<evidence type="ECO:0000313" key="7">
    <source>
        <dbReference type="EMBL" id="CAB3992927.1"/>
    </source>
</evidence>
<evidence type="ECO:0000256" key="6">
    <source>
        <dbReference type="SAM" id="MobiDB-lite"/>
    </source>
</evidence>
<keyword evidence="3" id="KW-0694">RNA-binding</keyword>
<accession>A0A6S7H9R6</accession>
<feature type="compositionally biased region" description="Polar residues" evidence="6">
    <location>
        <begin position="165"/>
        <end position="183"/>
    </location>
</feature>
<dbReference type="Proteomes" id="UP001152795">
    <property type="component" value="Unassembled WGS sequence"/>
</dbReference>
<comment type="similarity">
    <text evidence="5">Belongs to the eIF-3 subunit G family.</text>
</comment>
<comment type="subcellular location">
    <subcellularLocation>
        <location evidence="5">Cytoplasm</location>
    </subcellularLocation>
</comment>
<feature type="compositionally biased region" description="Polar residues" evidence="6">
    <location>
        <begin position="1"/>
        <end position="16"/>
    </location>
</feature>
<dbReference type="CDD" id="cd12408">
    <property type="entry name" value="RRM_eIF3G_like"/>
    <property type="match status" value="1"/>
</dbReference>
<comment type="function">
    <text evidence="5">RNA-binding component of the eukaryotic translation initiation factor 3 (eIF-3) complex, which is involved in protein synthesis of a specialized repertoire of mRNAs and, together with other initiation factors, stimulates binding of mRNA and methionyl-tRNAi to the 40S ribosome. The eIF-3 complex specifically targets and initiates translation of a subset of mRNAs involved in cell proliferation. This subunit can bind 18S rRNA.</text>
</comment>
<evidence type="ECO:0000256" key="2">
    <source>
        <dbReference type="ARBA" id="ARBA00022540"/>
    </source>
</evidence>
<reference evidence="7" key="1">
    <citation type="submission" date="2020-04" db="EMBL/GenBank/DDBJ databases">
        <authorList>
            <person name="Alioto T."/>
            <person name="Alioto T."/>
            <person name="Gomez Garrido J."/>
        </authorList>
    </citation>
    <scope>NUCLEOTIDE SEQUENCE</scope>
    <source>
        <strain evidence="7">A484AB</strain>
    </source>
</reference>
<keyword evidence="8" id="KW-1185">Reference proteome</keyword>
<dbReference type="PROSITE" id="PS50102">
    <property type="entry name" value="RRM"/>
    <property type="match status" value="1"/>
</dbReference>
<dbReference type="SUPFAM" id="SSF54928">
    <property type="entry name" value="RNA-binding domain, RBD"/>
    <property type="match status" value="1"/>
</dbReference>
<dbReference type="GO" id="GO:0001732">
    <property type="term" value="P:formation of cytoplasmic translation initiation complex"/>
    <property type="evidence" value="ECO:0007669"/>
    <property type="project" value="UniProtKB-UniRule"/>
</dbReference>
<dbReference type="InterPro" id="IPR035979">
    <property type="entry name" value="RBD_domain_sf"/>
</dbReference>
<sequence>MPELTSETPDTGTSWADQVEQEDEPDHTVLPQPTEVIKNGIKTITEYKMNDDDKLVKVVRTYKLETLKVHKAIAKRKLWAKFGDSKTDKPGPNPATTMVAEDVFLVLTSNKEDLNQQDDDPFKKLQNQKTIVQCRICKGDHWTLKCPYKDTLEPLQQQLKEEENAANSSGEGGSKPTNLNQTGGKYVAPGRREGASGRGEMMSSRNRDETATIRVTNLSEDTRESDLQELFRPFGPISRIYLAKDKITNQSKGFAFINFVRREDAAQAIKCVSGLGYDHLILNVEWARPSNT</sequence>
<keyword evidence="4 5" id="KW-0648">Protein biosynthesis</keyword>
<dbReference type="InterPro" id="IPR024675">
    <property type="entry name" value="eIF3g_N"/>
</dbReference>
<dbReference type="GO" id="GO:0003743">
    <property type="term" value="F:translation initiation factor activity"/>
    <property type="evidence" value="ECO:0007669"/>
    <property type="project" value="UniProtKB-UniRule"/>
</dbReference>
<keyword evidence="2 5" id="KW-0396">Initiation factor</keyword>
<dbReference type="InterPro" id="IPR017334">
    <property type="entry name" value="eIF3_g"/>
</dbReference>
<dbReference type="HAMAP" id="MF_03006">
    <property type="entry name" value="eIF3g"/>
    <property type="match status" value="1"/>
</dbReference>
<dbReference type="InterPro" id="IPR034240">
    <property type="entry name" value="eIF3G_RRM"/>
</dbReference>
<keyword evidence="1 5" id="KW-0963">Cytoplasm</keyword>
<name>A0A6S7H9R6_PARCT</name>
<dbReference type="SMART" id="SM00360">
    <property type="entry name" value="RRM"/>
    <property type="match status" value="1"/>
</dbReference>
<dbReference type="Gene3D" id="3.30.70.330">
    <property type="match status" value="1"/>
</dbReference>
<dbReference type="AlphaFoldDB" id="A0A6S7H9R6"/>
<dbReference type="CDD" id="cd12933">
    <property type="entry name" value="eIF3G"/>
    <property type="match status" value="1"/>
</dbReference>
<feature type="region of interest" description="Disordered" evidence="6">
    <location>
        <begin position="160"/>
        <end position="207"/>
    </location>
</feature>
<protein>
    <recommendedName>
        <fullName evidence="5">Eukaryotic translation initiation factor 3 subunit G</fullName>
        <shortName evidence="5">eIF3g</shortName>
    </recommendedName>
    <alternativeName>
        <fullName evidence="5">Eukaryotic translation initiation factor 3 RNA-binding subunit</fullName>
        <shortName evidence="5">eIF-3 RNA-binding subunit</shortName>
    </alternativeName>
    <alternativeName>
        <fullName evidence="5">Eukaryotic translation initiation factor 3 subunit 4</fullName>
    </alternativeName>
</protein>
<feature type="region of interest" description="Disordered" evidence="6">
    <location>
        <begin position="1"/>
        <end position="30"/>
    </location>
</feature>
<comment type="subunit">
    <text evidence="5">Component of the eukaryotic translation initiation factor 3 (eIF-3) complex.</text>
</comment>
<dbReference type="GO" id="GO:0016282">
    <property type="term" value="C:eukaryotic 43S preinitiation complex"/>
    <property type="evidence" value="ECO:0007669"/>
    <property type="project" value="UniProtKB-UniRule"/>
</dbReference>
<dbReference type="InterPro" id="IPR012677">
    <property type="entry name" value="Nucleotide-bd_a/b_plait_sf"/>
</dbReference>
<dbReference type="Pfam" id="PF00076">
    <property type="entry name" value="RRM_1"/>
    <property type="match status" value="1"/>
</dbReference>
<dbReference type="PIRSF" id="PIRSF037949">
    <property type="entry name" value="Transl_init_eIF-3_RNA-bind"/>
    <property type="match status" value="1"/>
</dbReference>
<dbReference type="OrthoDB" id="1749473at2759"/>
<evidence type="ECO:0000256" key="5">
    <source>
        <dbReference type="HAMAP-Rule" id="MF_03006"/>
    </source>
</evidence>
<proteinExistence type="inferred from homology"/>
<evidence type="ECO:0000256" key="1">
    <source>
        <dbReference type="ARBA" id="ARBA00022490"/>
    </source>
</evidence>
<evidence type="ECO:0000256" key="4">
    <source>
        <dbReference type="ARBA" id="ARBA00022917"/>
    </source>
</evidence>
<comment type="caution">
    <text evidence="7">The sequence shown here is derived from an EMBL/GenBank/DDBJ whole genome shotgun (WGS) entry which is preliminary data.</text>
</comment>
<organism evidence="7 8">
    <name type="scientific">Paramuricea clavata</name>
    <name type="common">Red gorgonian</name>
    <name type="synonym">Violescent sea-whip</name>
    <dbReference type="NCBI Taxonomy" id="317549"/>
    <lineage>
        <taxon>Eukaryota</taxon>
        <taxon>Metazoa</taxon>
        <taxon>Cnidaria</taxon>
        <taxon>Anthozoa</taxon>
        <taxon>Octocorallia</taxon>
        <taxon>Malacalcyonacea</taxon>
        <taxon>Plexauridae</taxon>
        <taxon>Paramuricea</taxon>
    </lineage>
</organism>
<dbReference type="Pfam" id="PF12353">
    <property type="entry name" value="eIF3g"/>
    <property type="match status" value="1"/>
</dbReference>
<evidence type="ECO:0000313" key="8">
    <source>
        <dbReference type="Proteomes" id="UP001152795"/>
    </source>
</evidence>
<dbReference type="GO" id="GO:0003723">
    <property type="term" value="F:RNA binding"/>
    <property type="evidence" value="ECO:0007669"/>
    <property type="project" value="UniProtKB-UniRule"/>
</dbReference>
<evidence type="ECO:0000256" key="3">
    <source>
        <dbReference type="ARBA" id="ARBA00022884"/>
    </source>
</evidence>
<dbReference type="GO" id="GO:0033290">
    <property type="term" value="C:eukaryotic 48S preinitiation complex"/>
    <property type="evidence" value="ECO:0007669"/>
    <property type="project" value="UniProtKB-UniRule"/>
</dbReference>
<dbReference type="InterPro" id="IPR000504">
    <property type="entry name" value="RRM_dom"/>
</dbReference>
<dbReference type="PANTHER" id="PTHR10352">
    <property type="entry name" value="EUKARYOTIC TRANSLATION INITIATION FACTOR 3 SUBUNIT G"/>
    <property type="match status" value="1"/>
</dbReference>